<accession>A0A9X2P4P2</accession>
<dbReference type="SMART" id="SM00089">
    <property type="entry name" value="PKD"/>
    <property type="match status" value="1"/>
</dbReference>
<sequence length="636" mass="71004">MNWQRRLFKTLIFLIFFQGLGHFALSQGIYLEHLYSKIRRPVTLDGNVFRVMDQSGTPDPGDMSVTVSGQLALCSHADRGHILLDVSGGVPPYTFVWNNLQTVQNRYSLLSGTYTVWIKDNAGHEIKEKIVVQPPFPLIIEMAETKHVTCNNSNGEAKINIKMGRGEPYKIEWSHGLTNTLHAEDLQSGTYFVKVSDQFNCHQTIYFEINSITEAIQLEEEIENISCSNEPLGAIKVTASGGKAPFQYLWSNGNTSDKITDLEAGEYALKVTDANGCTISKTYTVKASEPMTVIAEISEVLLCADAETGKISLDIQGGIAPYTFLWNNGSKEKDLENLTTGEYIVKITDSIGCEITKIFTVSGPEKLSAKIETTVDVNCETNAAKGVAWVSIKGGKAPYQIKWLNLDKNTQEIEFLTERELSVEVTDANGCKITERIFVDYSNIAAKDRLGFDVKKVKLNTEDEILVDDQLKFESKISEEFIAWEWSFGDGTFSLEKDPIHVFKMPGEFEVVLKAYDIYGCSSVQKEEVKVNEVSEYLMMPNAFTPNSDGLNDVFKPETKGISGYRMYIFNKWGEMIFSNGSKSNEGWNGTLNGQLLPSGNYVYKVSFQTPNGEMIEKAGTVSLIRENKMLANGVW</sequence>
<dbReference type="Gene3D" id="2.60.40.740">
    <property type="match status" value="2"/>
</dbReference>
<dbReference type="InterPro" id="IPR000601">
    <property type="entry name" value="PKD_dom"/>
</dbReference>
<dbReference type="NCBIfam" id="TIGR04131">
    <property type="entry name" value="Bac_Flav_CTERM"/>
    <property type="match status" value="1"/>
</dbReference>
<reference evidence="2" key="1">
    <citation type="submission" date="2022-08" db="EMBL/GenBank/DDBJ databases">
        <authorList>
            <person name="Zhang D."/>
        </authorList>
    </citation>
    <scope>NUCLEOTIDE SEQUENCE</scope>
    <source>
        <strain evidence="2">XJ19-11</strain>
    </source>
</reference>
<dbReference type="PROSITE" id="PS50093">
    <property type="entry name" value="PKD"/>
    <property type="match status" value="1"/>
</dbReference>
<protein>
    <submittedName>
        <fullName evidence="2">Gliding motility-associated C-terminal domain-containing protein</fullName>
    </submittedName>
</protein>
<dbReference type="Pfam" id="PF13573">
    <property type="entry name" value="SprB"/>
    <property type="match status" value="3"/>
</dbReference>
<dbReference type="EMBL" id="JANSUY010000013">
    <property type="protein sequence ID" value="MCR9016284.1"/>
    <property type="molecule type" value="Genomic_DNA"/>
</dbReference>
<evidence type="ECO:0000313" key="2">
    <source>
        <dbReference type="EMBL" id="MCR9016284.1"/>
    </source>
</evidence>
<evidence type="ECO:0000313" key="3">
    <source>
        <dbReference type="Proteomes" id="UP001142175"/>
    </source>
</evidence>
<dbReference type="AlphaFoldDB" id="A0A9X2P4P2"/>
<dbReference type="InterPro" id="IPR035986">
    <property type="entry name" value="PKD_dom_sf"/>
</dbReference>
<dbReference type="InterPro" id="IPR025667">
    <property type="entry name" value="SprB_repeat"/>
</dbReference>
<dbReference type="CDD" id="cd00146">
    <property type="entry name" value="PKD"/>
    <property type="match status" value="1"/>
</dbReference>
<comment type="caution">
    <text evidence="2">The sequence shown here is derived from an EMBL/GenBank/DDBJ whole genome shotgun (WGS) entry which is preliminary data.</text>
</comment>
<dbReference type="InterPro" id="IPR026341">
    <property type="entry name" value="T9SS_type_B"/>
</dbReference>
<dbReference type="Pfam" id="PF13585">
    <property type="entry name" value="CHU_C"/>
    <property type="match status" value="1"/>
</dbReference>
<dbReference type="Pfam" id="PF18911">
    <property type="entry name" value="PKD_4"/>
    <property type="match status" value="1"/>
</dbReference>
<dbReference type="SUPFAM" id="SSF49299">
    <property type="entry name" value="PKD domain"/>
    <property type="match status" value="1"/>
</dbReference>
<organism evidence="2 3">
    <name type="scientific">Aquiflexum gelatinilyticum</name>
    <dbReference type="NCBI Taxonomy" id="2961943"/>
    <lineage>
        <taxon>Bacteria</taxon>
        <taxon>Pseudomonadati</taxon>
        <taxon>Bacteroidota</taxon>
        <taxon>Cytophagia</taxon>
        <taxon>Cytophagales</taxon>
        <taxon>Cyclobacteriaceae</taxon>
        <taxon>Aquiflexum</taxon>
    </lineage>
</organism>
<dbReference type="Gene3D" id="2.60.40.10">
    <property type="entry name" value="Immunoglobulins"/>
    <property type="match status" value="1"/>
</dbReference>
<proteinExistence type="predicted"/>
<evidence type="ECO:0000259" key="1">
    <source>
        <dbReference type="PROSITE" id="PS50093"/>
    </source>
</evidence>
<dbReference type="InterPro" id="IPR022409">
    <property type="entry name" value="PKD/Chitinase_dom"/>
</dbReference>
<gene>
    <name evidence="2" type="ORF">NU887_14660</name>
</gene>
<dbReference type="Proteomes" id="UP001142175">
    <property type="component" value="Unassembled WGS sequence"/>
</dbReference>
<feature type="domain" description="PKD" evidence="1">
    <location>
        <begin position="467"/>
        <end position="531"/>
    </location>
</feature>
<dbReference type="InterPro" id="IPR013783">
    <property type="entry name" value="Ig-like_fold"/>
</dbReference>
<name>A0A9X2P4P2_9BACT</name>
<keyword evidence="3" id="KW-1185">Reference proteome</keyword>
<dbReference type="RefSeq" id="WP_258424133.1">
    <property type="nucleotide sequence ID" value="NZ_JANSUY010000013.1"/>
</dbReference>